<feature type="transmembrane region" description="Helical" evidence="1">
    <location>
        <begin position="219"/>
        <end position="245"/>
    </location>
</feature>
<keyword evidence="1" id="KW-1133">Transmembrane helix</keyword>
<feature type="transmembrane region" description="Helical" evidence="1">
    <location>
        <begin position="301"/>
        <end position="318"/>
    </location>
</feature>
<gene>
    <name evidence="2" type="ORF">HNQ44_003020</name>
</gene>
<evidence type="ECO:0008006" key="4">
    <source>
        <dbReference type="Google" id="ProtNLM"/>
    </source>
</evidence>
<name>A0A7W8FVE1_9BACL</name>
<sequence length="392" mass="43893">MNYYRFLLKKTVKNRATSVPLLLLLVAIVGLYVINQTSGDFSSYKGGLTDHHEETKDLEEYYVDLQNDGVAYSADEVASFESGHQDVMEQSMWSEKALQLAEEEKWDEALGYSINLVNRQLEANEQAEGALFPAEHVFVLKGELEMYEQLQALEQEPDTEGYETFGFNYVFRVMDSLFPVLFVLILAVLLTEVFLNSYKKGMNIETLLPMSFRCLLAKRIWFSSLLAGTVYLSTLAISFVMASLVKGPGNALYPVLLYSAELPETSPIWIVLVKMLTLQLLGILSLVLLISLISFFVQNNLVSLLITLVVVIGSPMVFKSIEAFNIIAHLNPFTYLASGHVVTRFIMQDIPNAQATFGTGIVSLGVFSFILAVVNAVLAYRYEKKPMYAAKT</sequence>
<feature type="transmembrane region" description="Helical" evidence="1">
    <location>
        <begin position="177"/>
        <end position="198"/>
    </location>
</feature>
<keyword evidence="3" id="KW-1185">Reference proteome</keyword>
<feature type="transmembrane region" description="Helical" evidence="1">
    <location>
        <begin position="12"/>
        <end position="34"/>
    </location>
</feature>
<evidence type="ECO:0000313" key="2">
    <source>
        <dbReference type="EMBL" id="MBB5181555.1"/>
    </source>
</evidence>
<keyword evidence="1" id="KW-0472">Membrane</keyword>
<dbReference type="Proteomes" id="UP000525923">
    <property type="component" value="Unassembled WGS sequence"/>
</dbReference>
<feature type="transmembrane region" description="Helical" evidence="1">
    <location>
        <begin position="357"/>
        <end position="378"/>
    </location>
</feature>
<dbReference type="RefSeq" id="WP_135504810.1">
    <property type="nucleotide sequence ID" value="NZ_JACHHE010000010.1"/>
</dbReference>
<organism evidence="2 3">
    <name type="scientific">Planococcus koreensis</name>
    <dbReference type="NCBI Taxonomy" id="112331"/>
    <lineage>
        <taxon>Bacteria</taxon>
        <taxon>Bacillati</taxon>
        <taxon>Bacillota</taxon>
        <taxon>Bacilli</taxon>
        <taxon>Bacillales</taxon>
        <taxon>Caryophanaceae</taxon>
        <taxon>Planococcus</taxon>
    </lineage>
</organism>
<protein>
    <recommendedName>
        <fullName evidence="4">ABC transporter permease</fullName>
    </recommendedName>
</protein>
<accession>A0A7W8FVE1</accession>
<feature type="transmembrane region" description="Helical" evidence="1">
    <location>
        <begin position="265"/>
        <end position="289"/>
    </location>
</feature>
<dbReference type="EMBL" id="JACHHE010000010">
    <property type="protein sequence ID" value="MBB5181555.1"/>
    <property type="molecule type" value="Genomic_DNA"/>
</dbReference>
<dbReference type="AlphaFoldDB" id="A0A7W8FVE1"/>
<reference evidence="2 3" key="1">
    <citation type="submission" date="2020-08" db="EMBL/GenBank/DDBJ databases">
        <title>Genomic Encyclopedia of Type Strains, Phase IV (KMG-IV): sequencing the most valuable type-strain genomes for metagenomic binning, comparative biology and taxonomic classification.</title>
        <authorList>
            <person name="Goeker M."/>
        </authorList>
    </citation>
    <scope>NUCLEOTIDE SEQUENCE [LARGE SCALE GENOMIC DNA]</scope>
    <source>
        <strain evidence="2 3">DSM 15895</strain>
    </source>
</reference>
<comment type="caution">
    <text evidence="2">The sequence shown here is derived from an EMBL/GenBank/DDBJ whole genome shotgun (WGS) entry which is preliminary data.</text>
</comment>
<evidence type="ECO:0000313" key="3">
    <source>
        <dbReference type="Proteomes" id="UP000525923"/>
    </source>
</evidence>
<proteinExistence type="predicted"/>
<keyword evidence="1" id="KW-0812">Transmembrane</keyword>
<evidence type="ECO:0000256" key="1">
    <source>
        <dbReference type="SAM" id="Phobius"/>
    </source>
</evidence>